<dbReference type="AlphaFoldDB" id="A0A9N7TLX2"/>
<evidence type="ECO:0000313" key="2">
    <source>
        <dbReference type="EMBL" id="CAB1414359.1"/>
    </source>
</evidence>
<protein>
    <submittedName>
        <fullName evidence="2">Uncharacterized protein</fullName>
    </submittedName>
</protein>
<evidence type="ECO:0000256" key="1">
    <source>
        <dbReference type="SAM" id="MobiDB-lite"/>
    </source>
</evidence>
<gene>
    <name evidence="2" type="ORF">PLEPLA_LOCUS2068</name>
</gene>
<keyword evidence="3" id="KW-1185">Reference proteome</keyword>
<evidence type="ECO:0000313" key="3">
    <source>
        <dbReference type="Proteomes" id="UP001153269"/>
    </source>
</evidence>
<sequence>MDSAEQRRPAPQTPHASIRSLVQPWVLRSPLIHSHTAPPPPSPPSPLDEMWSYGEVADSGMTILCLLCVSHWELAFFLVAHFLTMGPNAGSATHCKVCGAGGDNKSCSGTLQQDLGPTRA</sequence>
<feature type="region of interest" description="Disordered" evidence="1">
    <location>
        <begin position="1"/>
        <end position="20"/>
    </location>
</feature>
<dbReference type="EMBL" id="CADEAL010000101">
    <property type="protein sequence ID" value="CAB1414359.1"/>
    <property type="molecule type" value="Genomic_DNA"/>
</dbReference>
<comment type="caution">
    <text evidence="2">The sequence shown here is derived from an EMBL/GenBank/DDBJ whole genome shotgun (WGS) entry which is preliminary data.</text>
</comment>
<proteinExistence type="predicted"/>
<accession>A0A9N7TLX2</accession>
<reference evidence="2" key="1">
    <citation type="submission" date="2020-03" db="EMBL/GenBank/DDBJ databases">
        <authorList>
            <person name="Weist P."/>
        </authorList>
    </citation>
    <scope>NUCLEOTIDE SEQUENCE</scope>
</reference>
<organism evidence="2 3">
    <name type="scientific">Pleuronectes platessa</name>
    <name type="common">European plaice</name>
    <dbReference type="NCBI Taxonomy" id="8262"/>
    <lineage>
        <taxon>Eukaryota</taxon>
        <taxon>Metazoa</taxon>
        <taxon>Chordata</taxon>
        <taxon>Craniata</taxon>
        <taxon>Vertebrata</taxon>
        <taxon>Euteleostomi</taxon>
        <taxon>Actinopterygii</taxon>
        <taxon>Neopterygii</taxon>
        <taxon>Teleostei</taxon>
        <taxon>Neoteleostei</taxon>
        <taxon>Acanthomorphata</taxon>
        <taxon>Carangaria</taxon>
        <taxon>Pleuronectiformes</taxon>
        <taxon>Pleuronectoidei</taxon>
        <taxon>Pleuronectidae</taxon>
        <taxon>Pleuronectes</taxon>
    </lineage>
</organism>
<dbReference type="Proteomes" id="UP001153269">
    <property type="component" value="Unassembled WGS sequence"/>
</dbReference>
<name>A0A9N7TLX2_PLEPL</name>